<dbReference type="GO" id="GO:0005524">
    <property type="term" value="F:ATP binding"/>
    <property type="evidence" value="ECO:0007669"/>
    <property type="project" value="UniProtKB-KW"/>
</dbReference>
<dbReference type="SUPFAM" id="SSF52540">
    <property type="entry name" value="P-loop containing nucleoside triphosphate hydrolases"/>
    <property type="match status" value="1"/>
</dbReference>
<dbReference type="NCBIfam" id="NF010061">
    <property type="entry name" value="PRK13538.1"/>
    <property type="match status" value="1"/>
</dbReference>
<dbReference type="Proteomes" id="UP000019464">
    <property type="component" value="Unassembled WGS sequence"/>
</dbReference>
<evidence type="ECO:0000256" key="4">
    <source>
        <dbReference type="ARBA" id="ARBA00022840"/>
    </source>
</evidence>
<evidence type="ECO:0000256" key="1">
    <source>
        <dbReference type="ARBA" id="ARBA00022448"/>
    </source>
</evidence>
<dbReference type="CDD" id="cd03231">
    <property type="entry name" value="ABC_CcmA_heme_exporter"/>
    <property type="match status" value="1"/>
</dbReference>
<dbReference type="RefSeq" id="WP_036508529.1">
    <property type="nucleotide sequence ID" value="NZ_AONB01000003.1"/>
</dbReference>
<keyword evidence="3" id="KW-0201">Cytochrome c-type biogenesis</keyword>
<dbReference type="InterPro" id="IPR027417">
    <property type="entry name" value="P-loop_NTPase"/>
</dbReference>
<name>W9V5H9_9GAMM</name>
<dbReference type="GO" id="GO:0022857">
    <property type="term" value="F:transmembrane transporter activity"/>
    <property type="evidence" value="ECO:0007669"/>
    <property type="project" value="InterPro"/>
</dbReference>
<dbReference type="PANTHER" id="PTHR43499:SF1">
    <property type="entry name" value="ABC TRANSPORTER I FAMILY MEMBER 1"/>
    <property type="match status" value="1"/>
</dbReference>
<keyword evidence="8" id="KW-0378">Hydrolase</keyword>
<dbReference type="EC" id="3.6.3.41" evidence="8"/>
<organism evidence="8 9">
    <name type="scientific">Nitrincola nitratireducens</name>
    <dbReference type="NCBI Taxonomy" id="1229521"/>
    <lineage>
        <taxon>Bacteria</taxon>
        <taxon>Pseudomonadati</taxon>
        <taxon>Pseudomonadota</taxon>
        <taxon>Gammaproteobacteria</taxon>
        <taxon>Oceanospirillales</taxon>
        <taxon>Oceanospirillaceae</taxon>
        <taxon>Nitrincola</taxon>
    </lineage>
</organism>
<keyword evidence="5" id="KW-1278">Translocase</keyword>
<proteinExistence type="predicted"/>
<reference evidence="9" key="1">
    <citation type="submission" date="2012-11" db="EMBL/GenBank/DDBJ databases">
        <authorList>
            <person name="Singh A."/>
            <person name="Pinnaka A.K."/>
            <person name="Vaidya B."/>
        </authorList>
    </citation>
    <scope>NUCLEOTIDE SEQUENCE [LARGE SCALE GENOMIC DNA]</scope>
    <source>
        <strain evidence="9">AK23</strain>
    </source>
</reference>
<dbReference type="InterPro" id="IPR003439">
    <property type="entry name" value="ABC_transporter-like_ATP-bd"/>
</dbReference>
<evidence type="ECO:0000256" key="6">
    <source>
        <dbReference type="ARBA" id="ARBA00023136"/>
    </source>
</evidence>
<evidence type="ECO:0000256" key="2">
    <source>
        <dbReference type="ARBA" id="ARBA00022741"/>
    </source>
</evidence>
<dbReference type="PROSITE" id="PS50893">
    <property type="entry name" value="ABC_TRANSPORTER_2"/>
    <property type="match status" value="1"/>
</dbReference>
<dbReference type="InterPro" id="IPR005895">
    <property type="entry name" value="ABC_transptr_haem_export_CcmA"/>
</dbReference>
<gene>
    <name evidence="8" type="primary">ccmA</name>
    <name evidence="8" type="ORF">D791_01075</name>
</gene>
<dbReference type="NCBIfam" id="TIGR01189">
    <property type="entry name" value="ccmA"/>
    <property type="match status" value="1"/>
</dbReference>
<dbReference type="Pfam" id="PF00005">
    <property type="entry name" value="ABC_tran"/>
    <property type="match status" value="1"/>
</dbReference>
<protein>
    <submittedName>
        <fullName evidence="8">Cytochrome c biogenesis ATP-binding export protein CcmA</fullName>
        <ecNumber evidence="8">3.6.3.41</ecNumber>
    </submittedName>
</protein>
<evidence type="ECO:0000313" key="9">
    <source>
        <dbReference type="Proteomes" id="UP000019464"/>
    </source>
</evidence>
<keyword evidence="1" id="KW-0813">Transport</keyword>
<dbReference type="SMART" id="SM00382">
    <property type="entry name" value="AAA"/>
    <property type="match status" value="1"/>
</dbReference>
<keyword evidence="6" id="KW-0472">Membrane</keyword>
<evidence type="ECO:0000256" key="5">
    <source>
        <dbReference type="ARBA" id="ARBA00022967"/>
    </source>
</evidence>
<evidence type="ECO:0000313" key="8">
    <source>
        <dbReference type="EMBL" id="EXJ12186.1"/>
    </source>
</evidence>
<dbReference type="Gene3D" id="3.40.50.300">
    <property type="entry name" value="P-loop containing nucleotide triphosphate hydrolases"/>
    <property type="match status" value="1"/>
</dbReference>
<dbReference type="GO" id="GO:0016887">
    <property type="term" value="F:ATP hydrolysis activity"/>
    <property type="evidence" value="ECO:0007669"/>
    <property type="project" value="InterPro"/>
</dbReference>
<reference evidence="8 9" key="2">
    <citation type="journal article" date="2015" name="Syst. Appl. Microbiol.">
        <title>Nitrincola nitratireducens sp. nov. isolated from a haloalkaline crater lake.</title>
        <authorList>
            <person name="Singh A."/>
            <person name="Vaidya B."/>
            <person name="Tanuku N.R."/>
            <person name="Pinnaka A.K."/>
        </authorList>
    </citation>
    <scope>NUCLEOTIDE SEQUENCE [LARGE SCALE GENOMIC DNA]</scope>
    <source>
        <strain evidence="8 9">AK23</strain>
    </source>
</reference>
<keyword evidence="9" id="KW-1185">Reference proteome</keyword>
<keyword evidence="2" id="KW-0547">Nucleotide-binding</keyword>
<accession>W9V5H9</accession>
<evidence type="ECO:0000256" key="3">
    <source>
        <dbReference type="ARBA" id="ARBA00022748"/>
    </source>
</evidence>
<dbReference type="PANTHER" id="PTHR43499">
    <property type="entry name" value="ABC TRANSPORTER I FAMILY MEMBER 1"/>
    <property type="match status" value="1"/>
</dbReference>
<dbReference type="OrthoDB" id="9800654at2"/>
<dbReference type="AlphaFoldDB" id="W9V5H9"/>
<dbReference type="PATRIC" id="fig|1229521.3.peg.1077"/>
<evidence type="ECO:0000259" key="7">
    <source>
        <dbReference type="PROSITE" id="PS50893"/>
    </source>
</evidence>
<keyword evidence="4 8" id="KW-0067">ATP-binding</keyword>
<comment type="caution">
    <text evidence="8">The sequence shown here is derived from an EMBL/GenBank/DDBJ whole genome shotgun (WGS) entry which is preliminary data.</text>
</comment>
<feature type="domain" description="ABC transporter" evidence="7">
    <location>
        <begin position="6"/>
        <end position="212"/>
    </location>
</feature>
<dbReference type="EMBL" id="AONB01000003">
    <property type="protein sequence ID" value="EXJ12186.1"/>
    <property type="molecule type" value="Genomic_DNA"/>
</dbReference>
<sequence length="212" mass="23663">MSEPLLIVKNLFCERDDRVLFDQLSFDVSAGDVVQIEGQNGSGKTTLLRILGALSRHYEGDIYWKGTSIHDDSLTYRNDLLYLGHQPGVKAVLTPEENLRWFMALHPSLDVGQIRHALTEVGLRGFEDVPCHMLSAGQNRRVGLARLYLSQALLWILDEPFTAIDKQGVAAQEALLLAHAERGGAVILTTHHELNLGQFVRRVNLDKQVGTK</sequence>
<dbReference type="GO" id="GO:0017004">
    <property type="term" value="P:cytochrome complex assembly"/>
    <property type="evidence" value="ECO:0007669"/>
    <property type="project" value="UniProtKB-KW"/>
</dbReference>
<dbReference type="InterPro" id="IPR003593">
    <property type="entry name" value="AAA+_ATPase"/>
</dbReference>
<dbReference type="STRING" id="1229521.D791_01075"/>